<organism evidence="1 2">
    <name type="scientific">Kribbella karoonensis</name>
    <dbReference type="NCBI Taxonomy" id="324851"/>
    <lineage>
        <taxon>Bacteria</taxon>
        <taxon>Bacillati</taxon>
        <taxon>Actinomycetota</taxon>
        <taxon>Actinomycetes</taxon>
        <taxon>Propionibacteriales</taxon>
        <taxon>Kribbellaceae</taxon>
        <taxon>Kribbella</taxon>
    </lineage>
</organism>
<accession>A0ABN2EMJ0</accession>
<reference evidence="1 2" key="1">
    <citation type="journal article" date="2019" name="Int. J. Syst. Evol. Microbiol.">
        <title>The Global Catalogue of Microorganisms (GCM) 10K type strain sequencing project: providing services to taxonomists for standard genome sequencing and annotation.</title>
        <authorList>
            <consortium name="The Broad Institute Genomics Platform"/>
            <consortium name="The Broad Institute Genome Sequencing Center for Infectious Disease"/>
            <person name="Wu L."/>
            <person name="Ma J."/>
        </authorList>
    </citation>
    <scope>NUCLEOTIDE SEQUENCE [LARGE SCALE GENOMIC DNA]</scope>
    <source>
        <strain evidence="1 2">JCM 14304</strain>
    </source>
</reference>
<dbReference type="EMBL" id="BAAAND010000012">
    <property type="protein sequence ID" value="GAA1611368.1"/>
    <property type="molecule type" value="Genomic_DNA"/>
</dbReference>
<evidence type="ECO:0000313" key="1">
    <source>
        <dbReference type="EMBL" id="GAA1611368.1"/>
    </source>
</evidence>
<sequence length="100" mass="10499">MGMESKLSGHTGWGYVGGMSEMARDCAEVVHPPRAPQVLRAPRPPAGAGCCPLPLPRASCELPLAGDCLGEVVREAARGEWCMRRAAEAVSNGLLAGRDE</sequence>
<gene>
    <name evidence="1" type="ORF">GCM10009742_72710</name>
</gene>
<dbReference type="Proteomes" id="UP001500190">
    <property type="component" value="Unassembled WGS sequence"/>
</dbReference>
<name>A0ABN2EMJ0_9ACTN</name>
<proteinExistence type="predicted"/>
<comment type="caution">
    <text evidence="1">The sequence shown here is derived from an EMBL/GenBank/DDBJ whole genome shotgun (WGS) entry which is preliminary data.</text>
</comment>
<evidence type="ECO:0000313" key="2">
    <source>
        <dbReference type="Proteomes" id="UP001500190"/>
    </source>
</evidence>
<protein>
    <submittedName>
        <fullName evidence="1">Uncharacterized protein</fullName>
    </submittedName>
</protein>
<keyword evidence="2" id="KW-1185">Reference proteome</keyword>